<proteinExistence type="predicted"/>
<evidence type="ECO:0000313" key="1">
    <source>
        <dbReference type="EMBL" id="EXB39276.1"/>
    </source>
</evidence>
<dbReference type="EMBL" id="KE343721">
    <property type="protein sequence ID" value="EXB39276.1"/>
    <property type="molecule type" value="Genomic_DNA"/>
</dbReference>
<gene>
    <name evidence="1" type="ORF">L484_024971</name>
</gene>
<accession>W9R6U3</accession>
<dbReference type="AlphaFoldDB" id="W9R6U3"/>
<name>W9R6U3_9ROSA</name>
<dbReference type="Proteomes" id="UP000030645">
    <property type="component" value="Unassembled WGS sequence"/>
</dbReference>
<sequence length="73" mass="8458">MLHWMTQWEAQWWTTQLSFSLHRTNDDIDSESAFQAQITYTLSIPTPRCSPEPTFPNLHDSATATAIDEDLNF</sequence>
<protein>
    <submittedName>
        <fullName evidence="1">Uncharacterized protein</fullName>
    </submittedName>
</protein>
<keyword evidence="2" id="KW-1185">Reference proteome</keyword>
<reference evidence="2" key="1">
    <citation type="submission" date="2013-01" db="EMBL/GenBank/DDBJ databases">
        <title>Draft Genome Sequence of a Mulberry Tree, Morus notabilis C.K. Schneid.</title>
        <authorList>
            <person name="He N."/>
            <person name="Zhao S."/>
        </authorList>
    </citation>
    <scope>NUCLEOTIDE SEQUENCE</scope>
</reference>
<organism evidence="1 2">
    <name type="scientific">Morus notabilis</name>
    <dbReference type="NCBI Taxonomy" id="981085"/>
    <lineage>
        <taxon>Eukaryota</taxon>
        <taxon>Viridiplantae</taxon>
        <taxon>Streptophyta</taxon>
        <taxon>Embryophyta</taxon>
        <taxon>Tracheophyta</taxon>
        <taxon>Spermatophyta</taxon>
        <taxon>Magnoliopsida</taxon>
        <taxon>eudicotyledons</taxon>
        <taxon>Gunneridae</taxon>
        <taxon>Pentapetalae</taxon>
        <taxon>rosids</taxon>
        <taxon>fabids</taxon>
        <taxon>Rosales</taxon>
        <taxon>Moraceae</taxon>
        <taxon>Moreae</taxon>
        <taxon>Morus</taxon>
    </lineage>
</organism>
<evidence type="ECO:0000313" key="2">
    <source>
        <dbReference type="Proteomes" id="UP000030645"/>
    </source>
</evidence>